<keyword evidence="7 11" id="KW-0319">Glycerol metabolism</keyword>
<dbReference type="GO" id="GO:0005886">
    <property type="term" value="C:plasma membrane"/>
    <property type="evidence" value="ECO:0007669"/>
    <property type="project" value="TreeGrafter"/>
</dbReference>
<keyword evidence="9 11" id="KW-0012">Acyltransferase</keyword>
<comment type="catalytic activity">
    <reaction evidence="10 11">
        <text>an acyl-CoA + a 1,2-diacyl-sn-glycerol = a triacyl-sn-glycerol + CoA</text>
        <dbReference type="Rhea" id="RHEA:10868"/>
        <dbReference type="ChEBI" id="CHEBI:17815"/>
        <dbReference type="ChEBI" id="CHEBI:57287"/>
        <dbReference type="ChEBI" id="CHEBI:58342"/>
        <dbReference type="ChEBI" id="CHEBI:64615"/>
        <dbReference type="EC" id="2.3.1.20"/>
    </reaction>
</comment>
<gene>
    <name evidence="14" type="ORF">SAMN05216505_11594</name>
</gene>
<feature type="domain" description="O-acyltransferase WSD1 C-terminal" evidence="13">
    <location>
        <begin position="363"/>
        <end position="506"/>
    </location>
</feature>
<dbReference type="GO" id="GO:0071731">
    <property type="term" value="P:response to nitric oxide"/>
    <property type="evidence" value="ECO:0007669"/>
    <property type="project" value="TreeGrafter"/>
</dbReference>
<evidence type="ECO:0000256" key="1">
    <source>
        <dbReference type="ARBA" id="ARBA00004771"/>
    </source>
</evidence>
<proteinExistence type="inferred from homology"/>
<dbReference type="EC" id="2.3.1.20" evidence="4 11"/>
<dbReference type="InterPro" id="IPR014292">
    <property type="entry name" value="Acyl_transf_WS/DGAT"/>
</dbReference>
<dbReference type="UniPathway" id="UPA00282"/>
<name>A0A1G6ZMI1_9ACTN</name>
<dbReference type="Pfam" id="PF06974">
    <property type="entry name" value="WS_DGAT_C"/>
    <property type="match status" value="1"/>
</dbReference>
<dbReference type="InterPro" id="IPR009721">
    <property type="entry name" value="O-acyltransferase_WSD1_C"/>
</dbReference>
<evidence type="ECO:0000256" key="11">
    <source>
        <dbReference type="RuleBase" id="RU361241"/>
    </source>
</evidence>
<dbReference type="PANTHER" id="PTHR31650">
    <property type="entry name" value="O-ACYLTRANSFERASE (WSD1-LIKE) FAMILY PROTEIN"/>
    <property type="match status" value="1"/>
</dbReference>
<evidence type="ECO:0000259" key="12">
    <source>
        <dbReference type="Pfam" id="PF03007"/>
    </source>
</evidence>
<dbReference type="GO" id="GO:0019432">
    <property type="term" value="P:triglyceride biosynthetic process"/>
    <property type="evidence" value="ECO:0007669"/>
    <property type="project" value="UniProtKB-UniPathway"/>
</dbReference>
<evidence type="ECO:0000256" key="7">
    <source>
        <dbReference type="ARBA" id="ARBA00022798"/>
    </source>
</evidence>
<evidence type="ECO:0000256" key="5">
    <source>
        <dbReference type="ARBA" id="ARBA00022516"/>
    </source>
</evidence>
<dbReference type="STRING" id="67344.SAMN05216505_11594"/>
<evidence type="ECO:0000259" key="13">
    <source>
        <dbReference type="Pfam" id="PF06974"/>
    </source>
</evidence>
<dbReference type="Proteomes" id="UP000182100">
    <property type="component" value="Unassembled WGS sequence"/>
</dbReference>
<dbReference type="EMBL" id="FMZK01000015">
    <property type="protein sequence ID" value="SDE03809.1"/>
    <property type="molecule type" value="Genomic_DNA"/>
</dbReference>
<protein>
    <recommendedName>
        <fullName evidence="4 11">Diacylglycerol O-acyltransferase</fullName>
        <ecNumber evidence="4 11">2.3.1.20</ecNumber>
    </recommendedName>
</protein>
<dbReference type="GO" id="GO:0051701">
    <property type="term" value="P:biological process involved in interaction with host"/>
    <property type="evidence" value="ECO:0007669"/>
    <property type="project" value="TreeGrafter"/>
</dbReference>
<evidence type="ECO:0000256" key="8">
    <source>
        <dbReference type="ARBA" id="ARBA00023098"/>
    </source>
</evidence>
<keyword evidence="15" id="KW-1185">Reference proteome</keyword>
<keyword evidence="5 11" id="KW-0444">Lipid biosynthesis</keyword>
<evidence type="ECO:0000256" key="3">
    <source>
        <dbReference type="ARBA" id="ARBA00009587"/>
    </source>
</evidence>
<dbReference type="GO" id="GO:0006071">
    <property type="term" value="P:glycerol metabolic process"/>
    <property type="evidence" value="ECO:0007669"/>
    <property type="project" value="UniProtKB-KW"/>
</dbReference>
<feature type="domain" description="O-acyltransferase WSD1-like N-terminal" evidence="12">
    <location>
        <begin position="37"/>
        <end position="98"/>
    </location>
</feature>
<evidence type="ECO:0000256" key="2">
    <source>
        <dbReference type="ARBA" id="ARBA00005189"/>
    </source>
</evidence>
<dbReference type="InterPro" id="IPR004255">
    <property type="entry name" value="O-acyltransferase_WSD1_N"/>
</dbReference>
<comment type="pathway">
    <text evidence="1 11">Glycerolipid metabolism; triacylglycerol biosynthesis.</text>
</comment>
<dbReference type="AlphaFoldDB" id="A0A1G6ZMI1"/>
<evidence type="ECO:0000256" key="6">
    <source>
        <dbReference type="ARBA" id="ARBA00022679"/>
    </source>
</evidence>
<dbReference type="SUPFAM" id="SSF52777">
    <property type="entry name" value="CoA-dependent acyltransferases"/>
    <property type="match status" value="1"/>
</dbReference>
<feature type="domain" description="O-acyltransferase WSD1-like N-terminal" evidence="12">
    <location>
        <begin position="139"/>
        <end position="320"/>
    </location>
</feature>
<dbReference type="Pfam" id="PF03007">
    <property type="entry name" value="WS_DGAT_cat"/>
    <property type="match status" value="2"/>
</dbReference>
<dbReference type="GO" id="GO:0001666">
    <property type="term" value="P:response to hypoxia"/>
    <property type="evidence" value="ECO:0007669"/>
    <property type="project" value="TreeGrafter"/>
</dbReference>
<keyword evidence="8 11" id="KW-0443">Lipid metabolism</keyword>
<dbReference type="PANTHER" id="PTHR31650:SF1">
    <property type="entry name" value="WAX ESTER SYNTHASE_DIACYLGLYCEROL ACYLTRANSFERASE 4-RELATED"/>
    <property type="match status" value="1"/>
</dbReference>
<dbReference type="GO" id="GO:0004144">
    <property type="term" value="F:diacylglycerol O-acyltransferase activity"/>
    <property type="evidence" value="ECO:0007669"/>
    <property type="project" value="UniProtKB-EC"/>
</dbReference>
<sequence>MLTVCGGIVLDRNRSRAIDCWSTPSSTRGKPVNADLLAPLDLAFWNIESADHPMHLGALGVFSARSPAGSAHAADLLAARAAAVPGLRMRIRDVWQPLPARPSPSSLPSPGGPLAAALDSALGRPFGSALRGPLASALRLPLVFGGAERETDPGFDPLNHVRLHPPAADFHTAAGRLMGRPLERTRPPWEAHVLPGEDGASFAVLFKFHHALADGLRALTLAAALMDPMDLPAPRQRPAAPARGLLPDVREVPGLVRGVLSDAGRALDIGASVARSTLDVRSSPALTCEPSGTRRTAGVVLDLDDVHRIRKSVGGTVNDVLIAVVAGALRHWLDERGDGSEGVAPRALVPVSRRRPRTAHPQGNRLSGYLMRLPVGEAEPLARLALVRTAMDRNKEAGPHRGAGAVALLADHVPPLGHRLGGPLVGQAARLWFDVLVTSVPLPGFGLRLGGDPLGAVFPFAPLAPGHSLAVAVSTYRGHVHYGLVADGAAVPDLDRLAGAVTQEVETLLTVCDP</sequence>
<comment type="similarity">
    <text evidence="3 11">Belongs to the long-chain O-acyltransferase family.</text>
</comment>
<keyword evidence="6 11" id="KW-0808">Transferase</keyword>
<dbReference type="InterPro" id="IPR045034">
    <property type="entry name" value="O-acyltransferase_WSD1-like"/>
</dbReference>
<evidence type="ECO:0000313" key="15">
    <source>
        <dbReference type="Proteomes" id="UP000182100"/>
    </source>
</evidence>
<comment type="pathway">
    <text evidence="2">Lipid metabolism.</text>
</comment>
<organism evidence="14 15">
    <name type="scientific">Streptomyces prasinopilosus</name>
    <dbReference type="NCBI Taxonomy" id="67344"/>
    <lineage>
        <taxon>Bacteria</taxon>
        <taxon>Bacillati</taxon>
        <taxon>Actinomycetota</taxon>
        <taxon>Actinomycetes</taxon>
        <taxon>Kitasatosporales</taxon>
        <taxon>Streptomycetaceae</taxon>
        <taxon>Streptomyces</taxon>
    </lineage>
</organism>
<evidence type="ECO:0000256" key="9">
    <source>
        <dbReference type="ARBA" id="ARBA00023315"/>
    </source>
</evidence>
<accession>A0A1G6ZMI1</accession>
<reference evidence="15" key="1">
    <citation type="submission" date="2016-10" db="EMBL/GenBank/DDBJ databases">
        <authorList>
            <person name="Varghese N."/>
            <person name="Submissions S."/>
        </authorList>
    </citation>
    <scope>NUCLEOTIDE SEQUENCE [LARGE SCALE GENOMIC DNA]</scope>
    <source>
        <strain evidence="15">CGMCC 4.3504</strain>
    </source>
</reference>
<dbReference type="NCBIfam" id="TIGR02946">
    <property type="entry name" value="acyl_WS_DGAT"/>
    <property type="match status" value="1"/>
</dbReference>
<evidence type="ECO:0000256" key="10">
    <source>
        <dbReference type="ARBA" id="ARBA00048109"/>
    </source>
</evidence>
<evidence type="ECO:0000313" key="14">
    <source>
        <dbReference type="EMBL" id="SDE03809.1"/>
    </source>
</evidence>
<evidence type="ECO:0000256" key="4">
    <source>
        <dbReference type="ARBA" id="ARBA00013244"/>
    </source>
</evidence>